<evidence type="ECO:0000313" key="2">
    <source>
        <dbReference type="Proteomes" id="UP001055072"/>
    </source>
</evidence>
<name>A0ACB8UBP9_9APHY</name>
<comment type="caution">
    <text evidence="1">The sequence shown here is derived from an EMBL/GenBank/DDBJ whole genome shotgun (WGS) entry which is preliminary data.</text>
</comment>
<evidence type="ECO:0000313" key="1">
    <source>
        <dbReference type="EMBL" id="KAI0091743.1"/>
    </source>
</evidence>
<gene>
    <name evidence="1" type="ORF">BDY19DRAFT_932004</name>
</gene>
<sequence>MAVVPLFHVFGGIILTLHAYCVGCPLVILPRFEPETFLGSIPRFRITALPLAPPLLHFLLKNPLVSKYDLSSIRWMHVGAAPVSASIITMTVEFFKQRGADVGIIQGYGMTESNGGLAFLRVEHMLSKAGSVGFIMPSMEGRLVDDDGNIVPQGQPGEFWCRGPNVMKEYAGNPKATQESLTSDGWLKTGDVMVLDEDGFLTVVDRKKELIKYKGFQVAPAELEAVLFAHPKVADAGVIGVYSEKDFSEVPRAYVVPKEPALFAGPQSARDRLVEEINEWMKGRLANYKLLRGGIALVESVPKSPSGKILRKDLRVLHVKLQNTRAKL</sequence>
<reference evidence="1" key="1">
    <citation type="journal article" date="2021" name="Environ. Microbiol.">
        <title>Gene family expansions and transcriptome signatures uncover fungal adaptations to wood decay.</title>
        <authorList>
            <person name="Hage H."/>
            <person name="Miyauchi S."/>
            <person name="Viragh M."/>
            <person name="Drula E."/>
            <person name="Min B."/>
            <person name="Chaduli D."/>
            <person name="Navarro D."/>
            <person name="Favel A."/>
            <person name="Norest M."/>
            <person name="Lesage-Meessen L."/>
            <person name="Balint B."/>
            <person name="Merenyi Z."/>
            <person name="de Eugenio L."/>
            <person name="Morin E."/>
            <person name="Martinez A.T."/>
            <person name="Baldrian P."/>
            <person name="Stursova M."/>
            <person name="Martinez M.J."/>
            <person name="Novotny C."/>
            <person name="Magnuson J.K."/>
            <person name="Spatafora J.W."/>
            <person name="Maurice S."/>
            <person name="Pangilinan J."/>
            <person name="Andreopoulos W."/>
            <person name="LaButti K."/>
            <person name="Hundley H."/>
            <person name="Na H."/>
            <person name="Kuo A."/>
            <person name="Barry K."/>
            <person name="Lipzen A."/>
            <person name="Henrissat B."/>
            <person name="Riley R."/>
            <person name="Ahrendt S."/>
            <person name="Nagy L.G."/>
            <person name="Grigoriev I.V."/>
            <person name="Martin F."/>
            <person name="Rosso M.N."/>
        </authorList>
    </citation>
    <scope>NUCLEOTIDE SEQUENCE</scope>
    <source>
        <strain evidence="1">CBS 384.51</strain>
    </source>
</reference>
<proteinExistence type="predicted"/>
<dbReference type="EMBL" id="MU274905">
    <property type="protein sequence ID" value="KAI0091743.1"/>
    <property type="molecule type" value="Genomic_DNA"/>
</dbReference>
<organism evidence="1 2">
    <name type="scientific">Irpex rosettiformis</name>
    <dbReference type="NCBI Taxonomy" id="378272"/>
    <lineage>
        <taxon>Eukaryota</taxon>
        <taxon>Fungi</taxon>
        <taxon>Dikarya</taxon>
        <taxon>Basidiomycota</taxon>
        <taxon>Agaricomycotina</taxon>
        <taxon>Agaricomycetes</taxon>
        <taxon>Polyporales</taxon>
        <taxon>Irpicaceae</taxon>
        <taxon>Irpex</taxon>
    </lineage>
</organism>
<keyword evidence="2" id="KW-1185">Reference proteome</keyword>
<accession>A0ACB8UBP9</accession>
<dbReference type="Proteomes" id="UP001055072">
    <property type="component" value="Unassembled WGS sequence"/>
</dbReference>
<protein>
    <submittedName>
        <fullName evidence="1">Uncharacterized protein</fullName>
    </submittedName>
</protein>